<sequence length="269" mass="29104">MRSYQTISRLLVVVLLAVGMTGCGSLTTNIGMVTIAEGSGSGELISLKKESFKVDDFDKIHIRADAMTIFITKSTTDDAEVELLVDDKIESKFTLEASIKSSKLDINVKEKEKNVIIIKDSRGERKLNISLPNKLYDQLKINNHFGVVDVKDLNADRLDISVDAGSIQLKSVVGEMNLDVDAGQIVVEGFNLENNLTAKTDTGAIRINLNESPKSAEIKLVSEIGSVSTNLEGIDYSANSPHKKVGTIGSNGYRINASTSVGDIQVNSK</sequence>
<evidence type="ECO:0000313" key="3">
    <source>
        <dbReference type="Proteomes" id="UP001178662"/>
    </source>
</evidence>
<keyword evidence="3" id="KW-1185">Reference proteome</keyword>
<name>A0AA95J9S1_9BACL</name>
<dbReference type="EMBL" id="CP119317">
    <property type="protein sequence ID" value="WEK53588.1"/>
    <property type="molecule type" value="Genomic_DNA"/>
</dbReference>
<protein>
    <submittedName>
        <fullName evidence="2">DUF4097 family beta strand repeat-containing protein</fullName>
    </submittedName>
</protein>
<dbReference type="AlphaFoldDB" id="A0AA95J9S1"/>
<dbReference type="Proteomes" id="UP001178662">
    <property type="component" value="Chromosome"/>
</dbReference>
<dbReference type="InterPro" id="IPR025164">
    <property type="entry name" value="Toastrack_DUF4097"/>
</dbReference>
<evidence type="ECO:0000313" key="2">
    <source>
        <dbReference type="EMBL" id="WEK53588.1"/>
    </source>
</evidence>
<feature type="domain" description="DUF4097" evidence="1">
    <location>
        <begin position="147"/>
        <end position="266"/>
    </location>
</feature>
<proteinExistence type="predicted"/>
<accession>A0AA95J9S1</accession>
<organism evidence="2 3">
    <name type="scientific">Candidatus Cohnella colombiensis</name>
    <dbReference type="NCBI Taxonomy" id="3121368"/>
    <lineage>
        <taxon>Bacteria</taxon>
        <taxon>Bacillati</taxon>
        <taxon>Bacillota</taxon>
        <taxon>Bacilli</taxon>
        <taxon>Bacillales</taxon>
        <taxon>Paenibacillaceae</taxon>
        <taxon>Cohnella</taxon>
    </lineage>
</organism>
<dbReference type="Pfam" id="PF13349">
    <property type="entry name" value="DUF4097"/>
    <property type="match status" value="1"/>
</dbReference>
<reference evidence="2" key="1">
    <citation type="submission" date="2023-03" db="EMBL/GenBank/DDBJ databases">
        <title>Andean soil-derived lignocellulolytic bacterial consortium as a source of novel taxa and putative plastic-active enzymes.</title>
        <authorList>
            <person name="Diaz-Garcia L."/>
            <person name="Chuvochina M."/>
            <person name="Feuerriegel G."/>
            <person name="Bunk B."/>
            <person name="Sproer C."/>
            <person name="Streit W.R."/>
            <person name="Rodriguez L.M."/>
            <person name="Overmann J."/>
            <person name="Jimenez D.J."/>
        </authorList>
    </citation>
    <scope>NUCLEOTIDE SEQUENCE</scope>
    <source>
        <strain evidence="2">MAG 2441</strain>
    </source>
</reference>
<dbReference type="PROSITE" id="PS51257">
    <property type="entry name" value="PROKAR_LIPOPROTEIN"/>
    <property type="match status" value="1"/>
</dbReference>
<gene>
    <name evidence="2" type="ORF">P0Y55_13505</name>
</gene>
<dbReference type="Gene3D" id="2.160.20.120">
    <property type="match status" value="1"/>
</dbReference>
<evidence type="ECO:0000259" key="1">
    <source>
        <dbReference type="Pfam" id="PF13349"/>
    </source>
</evidence>